<accession>A0A1Y2I441</accession>
<dbReference type="PANTHER" id="PTHR43740:SF2">
    <property type="entry name" value="LEUCINE--TRNA LIGASE, MITOCHONDRIAL"/>
    <property type="match status" value="1"/>
</dbReference>
<dbReference type="FunFam" id="3.40.50.620:FF:000003">
    <property type="entry name" value="Leucine--tRNA ligase"/>
    <property type="match status" value="1"/>
</dbReference>
<keyword evidence="6 11" id="KW-0067">ATP-binding</keyword>
<evidence type="ECO:0000256" key="9">
    <source>
        <dbReference type="ARBA" id="ARBA00030520"/>
    </source>
</evidence>
<dbReference type="EC" id="6.1.1.4" evidence="3"/>
<dbReference type="GO" id="GO:0002161">
    <property type="term" value="F:aminoacyl-tRNA deacylase activity"/>
    <property type="evidence" value="ECO:0007669"/>
    <property type="project" value="InterPro"/>
</dbReference>
<dbReference type="InterPro" id="IPR009008">
    <property type="entry name" value="Val/Leu/Ile-tRNA-synth_edit"/>
</dbReference>
<protein>
    <recommendedName>
        <fullName evidence="3">leucine--tRNA ligase</fullName>
        <ecNumber evidence="3">6.1.1.4</ecNumber>
    </recommendedName>
    <alternativeName>
        <fullName evidence="9">Leucyl-tRNA synthetase</fullName>
    </alternativeName>
</protein>
<dbReference type="Pfam" id="PF08264">
    <property type="entry name" value="Anticodon_1"/>
    <property type="match status" value="1"/>
</dbReference>
<dbReference type="FunFam" id="1.10.730.10:FF:000002">
    <property type="entry name" value="Leucine--tRNA ligase"/>
    <property type="match status" value="1"/>
</dbReference>
<keyword evidence="4 11" id="KW-0436">Ligase</keyword>
<evidence type="ECO:0000256" key="2">
    <source>
        <dbReference type="ARBA" id="ARBA00005594"/>
    </source>
</evidence>
<sequence length="800" mass="89308">MFPYPSGDLHMGHVRVYTLSDMLARFHRMQGKHVIHPMGWDAFGLPAENAALERGISPRDWTLRNIAHMKGQLQLIGLDLDWERELATCQEEYYRHTQALFLKLWEKRLAYRKEAVVNWDPVDKTVLANEQVDSEGKSWRSGAVVEKKSLEQWFFKITDYAEELLAGLDQVDWPQEVKQMQRNWIGKSQGMQFTFPLSASNGEPIQVFTSRPETLMGVTFLAISPSHPLVTSPLVPSSNRATVQSAAAAYLKQQHQFATSDPPKEGTPLGLSATHPITGAQIPIYVTNYVLPDYGSGAVMGVPAHDDRDAAFAQSNKLPVIHVWDAESGRVLAQTGGPLANMSRTDAMSYLAANGIGQPKTQYRLRDWLVSRQRYWGCPIPMIHCPTCGPVGVPAADLPVRVPDAMGDFSDPVRLKCTCPKCQNTNARRDPDTMDTFVDSSWYFMRYLDPHNTKVPFSPSAARAGMAVDLYVGGIEHAILHLLYARFFTKFVHDHVTPLPTTEPFAKLLAQGMVHGKTMRDAHSGKYLKPHELEVDAKTGEVRVKSSGMPPRVTYEKMSKSKYNGVAPEDVIAAYGSDVARAYIIAKAPPNQVLEWDEDAVVGWARWLNRVWGLVSERVGKGGPVVQVVPSGHKWTKEEKQVWVTVNELHQQISTSLENTATLNTYPSNLIKLTHALSSFTFASTSPVYDVSLTRLIQLMAPLTPSLAQELWTNQLTHSGTVWDTWPRPEQVQADVVQVVVQVNGKTRGTVSVERERLANVQEYVMEETEIGEKWIRGKGQVKKVVVVNGGKLVNFILGK</sequence>
<evidence type="ECO:0000256" key="1">
    <source>
        <dbReference type="ARBA" id="ARBA00004496"/>
    </source>
</evidence>
<evidence type="ECO:0000256" key="3">
    <source>
        <dbReference type="ARBA" id="ARBA00013164"/>
    </source>
</evidence>
<gene>
    <name evidence="16" type="ORF">BCR44DRAFT_1478889</name>
</gene>
<dbReference type="GO" id="GO:0005739">
    <property type="term" value="C:mitochondrion"/>
    <property type="evidence" value="ECO:0007669"/>
    <property type="project" value="TreeGrafter"/>
</dbReference>
<dbReference type="Pfam" id="PF13603">
    <property type="entry name" value="tRNA-synt_1_2"/>
    <property type="match status" value="1"/>
</dbReference>
<dbReference type="EMBL" id="MCFL01000002">
    <property type="protein sequence ID" value="ORZ40711.1"/>
    <property type="molecule type" value="Genomic_DNA"/>
</dbReference>
<proteinExistence type="inferred from homology"/>
<dbReference type="GO" id="GO:0005524">
    <property type="term" value="F:ATP binding"/>
    <property type="evidence" value="ECO:0007669"/>
    <property type="project" value="UniProtKB-KW"/>
</dbReference>
<dbReference type="CDD" id="cd00812">
    <property type="entry name" value="LeuRS_core"/>
    <property type="match status" value="1"/>
</dbReference>
<dbReference type="InterPro" id="IPR014729">
    <property type="entry name" value="Rossmann-like_a/b/a_fold"/>
</dbReference>
<dbReference type="SUPFAM" id="SSF50677">
    <property type="entry name" value="ValRS/IleRS/LeuRS editing domain"/>
    <property type="match status" value="1"/>
</dbReference>
<dbReference type="Proteomes" id="UP000193411">
    <property type="component" value="Unassembled WGS sequence"/>
</dbReference>
<comment type="similarity">
    <text evidence="2 11">Belongs to the class-I aminoacyl-tRNA synthetase family.</text>
</comment>
<feature type="domain" description="Aminoacyl-tRNA synthetase class Ia" evidence="12">
    <location>
        <begin position="366"/>
        <end position="515"/>
    </location>
</feature>
<dbReference type="OrthoDB" id="15954at2759"/>
<dbReference type="InterPro" id="IPR001412">
    <property type="entry name" value="aa-tRNA-synth_I_CS"/>
</dbReference>
<dbReference type="SUPFAM" id="SSF52374">
    <property type="entry name" value="Nucleotidylyl transferase"/>
    <property type="match status" value="1"/>
</dbReference>
<dbReference type="Gene3D" id="1.10.730.10">
    <property type="entry name" value="Isoleucyl-tRNA Synthetase, Domain 1"/>
    <property type="match status" value="1"/>
</dbReference>
<evidence type="ECO:0000256" key="7">
    <source>
        <dbReference type="ARBA" id="ARBA00022917"/>
    </source>
</evidence>
<keyword evidence="5 11" id="KW-0547">Nucleotide-binding</keyword>
<evidence type="ECO:0000259" key="12">
    <source>
        <dbReference type="Pfam" id="PF00133"/>
    </source>
</evidence>
<dbReference type="GO" id="GO:0004823">
    <property type="term" value="F:leucine-tRNA ligase activity"/>
    <property type="evidence" value="ECO:0007669"/>
    <property type="project" value="UniProtKB-EC"/>
</dbReference>
<dbReference type="Pfam" id="PF09334">
    <property type="entry name" value="tRNA-synt_1g"/>
    <property type="match status" value="1"/>
</dbReference>
<dbReference type="InterPro" id="IPR013155">
    <property type="entry name" value="M/V/L/I-tRNA-synth_anticd-bd"/>
</dbReference>
<feature type="domain" description="Methionyl/Valyl/Leucyl/Isoleucyl-tRNA synthetase anticodon-binding" evidence="13">
    <location>
        <begin position="642"/>
        <end position="756"/>
    </location>
</feature>
<keyword evidence="17" id="KW-1185">Reference proteome</keyword>
<dbReference type="InterPro" id="IPR025709">
    <property type="entry name" value="Leu_tRNA-synth_edit"/>
</dbReference>
<dbReference type="GO" id="GO:0032543">
    <property type="term" value="P:mitochondrial translation"/>
    <property type="evidence" value="ECO:0007669"/>
    <property type="project" value="TreeGrafter"/>
</dbReference>
<dbReference type="InterPro" id="IPR002300">
    <property type="entry name" value="aa-tRNA-synth_Ia"/>
</dbReference>
<evidence type="ECO:0000256" key="5">
    <source>
        <dbReference type="ARBA" id="ARBA00022741"/>
    </source>
</evidence>
<evidence type="ECO:0000256" key="6">
    <source>
        <dbReference type="ARBA" id="ARBA00022840"/>
    </source>
</evidence>
<dbReference type="Gene3D" id="3.40.50.620">
    <property type="entry name" value="HUPs"/>
    <property type="match status" value="2"/>
</dbReference>
<evidence type="ECO:0000313" key="17">
    <source>
        <dbReference type="Proteomes" id="UP000193411"/>
    </source>
</evidence>
<dbReference type="SUPFAM" id="SSF47323">
    <property type="entry name" value="Anticodon-binding domain of a subclass of class I aminoacyl-tRNA synthetases"/>
    <property type="match status" value="1"/>
</dbReference>
<organism evidence="16 17">
    <name type="scientific">Catenaria anguillulae PL171</name>
    <dbReference type="NCBI Taxonomy" id="765915"/>
    <lineage>
        <taxon>Eukaryota</taxon>
        <taxon>Fungi</taxon>
        <taxon>Fungi incertae sedis</taxon>
        <taxon>Blastocladiomycota</taxon>
        <taxon>Blastocladiomycetes</taxon>
        <taxon>Blastocladiales</taxon>
        <taxon>Catenariaceae</taxon>
        <taxon>Catenaria</taxon>
    </lineage>
</organism>
<name>A0A1Y2I441_9FUNG</name>
<reference evidence="16 17" key="1">
    <citation type="submission" date="2016-07" db="EMBL/GenBank/DDBJ databases">
        <title>Pervasive Adenine N6-methylation of Active Genes in Fungi.</title>
        <authorList>
            <consortium name="DOE Joint Genome Institute"/>
            <person name="Mondo S.J."/>
            <person name="Dannebaum R.O."/>
            <person name="Kuo R.C."/>
            <person name="Labutti K."/>
            <person name="Haridas S."/>
            <person name="Kuo A."/>
            <person name="Salamov A."/>
            <person name="Ahrendt S.R."/>
            <person name="Lipzen A."/>
            <person name="Sullivan W."/>
            <person name="Andreopoulos W.B."/>
            <person name="Clum A."/>
            <person name="Lindquist E."/>
            <person name="Daum C."/>
            <person name="Ramamoorthy G.K."/>
            <person name="Gryganskyi A."/>
            <person name="Culley D."/>
            <person name="Magnuson J.K."/>
            <person name="James T.Y."/>
            <person name="O'Malley M.A."/>
            <person name="Stajich J.E."/>
            <person name="Spatafora J.W."/>
            <person name="Visel A."/>
            <person name="Grigoriev I.V."/>
        </authorList>
    </citation>
    <scope>NUCLEOTIDE SEQUENCE [LARGE SCALE GENOMIC DNA]</scope>
    <source>
        <strain evidence="16 17">PL171</strain>
    </source>
</reference>
<evidence type="ECO:0000313" key="16">
    <source>
        <dbReference type="EMBL" id="ORZ40711.1"/>
    </source>
</evidence>
<evidence type="ECO:0000256" key="11">
    <source>
        <dbReference type="RuleBase" id="RU363035"/>
    </source>
</evidence>
<evidence type="ECO:0000256" key="10">
    <source>
        <dbReference type="ARBA" id="ARBA00047469"/>
    </source>
</evidence>
<dbReference type="InterPro" id="IPR015413">
    <property type="entry name" value="Methionyl/Leucyl_tRNA_Synth"/>
</dbReference>
<dbReference type="PANTHER" id="PTHR43740">
    <property type="entry name" value="LEUCYL-TRNA SYNTHETASE"/>
    <property type="match status" value="1"/>
</dbReference>
<comment type="subcellular location">
    <subcellularLocation>
        <location evidence="1">Cytoplasm</location>
    </subcellularLocation>
</comment>
<keyword evidence="7 11" id="KW-0648">Protein biosynthesis</keyword>
<feature type="domain" description="Leucyl-tRNA synthetase editing" evidence="15">
    <location>
        <begin position="182"/>
        <end position="330"/>
    </location>
</feature>
<dbReference type="GO" id="GO:0006429">
    <property type="term" value="P:leucyl-tRNA aminoacylation"/>
    <property type="evidence" value="ECO:0007669"/>
    <property type="project" value="InterPro"/>
</dbReference>
<dbReference type="Pfam" id="PF00133">
    <property type="entry name" value="tRNA-synt_1"/>
    <property type="match status" value="1"/>
</dbReference>
<dbReference type="Gene3D" id="3.90.740.10">
    <property type="entry name" value="Valyl/Leucyl/Isoleucyl-tRNA synthetase, editing domain"/>
    <property type="match status" value="1"/>
</dbReference>
<dbReference type="PROSITE" id="PS00178">
    <property type="entry name" value="AA_TRNA_LIGASE_I"/>
    <property type="match status" value="1"/>
</dbReference>
<dbReference type="InterPro" id="IPR009080">
    <property type="entry name" value="tRNAsynth_Ia_anticodon-bd"/>
</dbReference>
<dbReference type="STRING" id="765915.A0A1Y2I441"/>
<feature type="domain" description="Methionyl/Leucyl tRNA synthetase" evidence="14">
    <location>
        <begin position="2"/>
        <end position="134"/>
    </location>
</feature>
<evidence type="ECO:0000256" key="4">
    <source>
        <dbReference type="ARBA" id="ARBA00022598"/>
    </source>
</evidence>
<comment type="caution">
    <text evidence="16">The sequence shown here is derived from an EMBL/GenBank/DDBJ whole genome shotgun (WGS) entry which is preliminary data.</text>
</comment>
<comment type="catalytic activity">
    <reaction evidence="10">
        <text>tRNA(Leu) + L-leucine + ATP = L-leucyl-tRNA(Leu) + AMP + diphosphate</text>
        <dbReference type="Rhea" id="RHEA:11688"/>
        <dbReference type="Rhea" id="RHEA-COMP:9613"/>
        <dbReference type="Rhea" id="RHEA-COMP:9622"/>
        <dbReference type="ChEBI" id="CHEBI:30616"/>
        <dbReference type="ChEBI" id="CHEBI:33019"/>
        <dbReference type="ChEBI" id="CHEBI:57427"/>
        <dbReference type="ChEBI" id="CHEBI:78442"/>
        <dbReference type="ChEBI" id="CHEBI:78494"/>
        <dbReference type="ChEBI" id="CHEBI:456215"/>
        <dbReference type="EC" id="6.1.1.4"/>
    </reaction>
</comment>
<keyword evidence="8 11" id="KW-0030">Aminoacyl-tRNA synthetase</keyword>
<evidence type="ECO:0000259" key="15">
    <source>
        <dbReference type="Pfam" id="PF13603"/>
    </source>
</evidence>
<evidence type="ECO:0000259" key="14">
    <source>
        <dbReference type="Pfam" id="PF09334"/>
    </source>
</evidence>
<dbReference type="PRINTS" id="PR00985">
    <property type="entry name" value="TRNASYNTHLEU"/>
</dbReference>
<dbReference type="NCBIfam" id="TIGR00396">
    <property type="entry name" value="leuS_bact"/>
    <property type="match status" value="1"/>
</dbReference>
<dbReference type="InterPro" id="IPR002302">
    <property type="entry name" value="Leu-tRNA-ligase"/>
</dbReference>
<evidence type="ECO:0000259" key="13">
    <source>
        <dbReference type="Pfam" id="PF08264"/>
    </source>
</evidence>
<dbReference type="AlphaFoldDB" id="A0A1Y2I441"/>
<evidence type="ECO:0000256" key="8">
    <source>
        <dbReference type="ARBA" id="ARBA00023146"/>
    </source>
</evidence>